<evidence type="ECO:0000256" key="4">
    <source>
        <dbReference type="ARBA" id="ARBA00026170"/>
    </source>
</evidence>
<dbReference type="EnsemblMetazoa" id="BGLB018659-RF">
    <property type="protein sequence ID" value="BGLB018659-PF"/>
    <property type="gene ID" value="BGLB018659"/>
</dbReference>
<dbReference type="EnsemblMetazoa" id="BGLB018659-RD">
    <property type="protein sequence ID" value="BGLB018659-PD"/>
    <property type="gene ID" value="BGLB018659"/>
</dbReference>
<dbReference type="KEGG" id="bgt:106061873"/>
<dbReference type="STRING" id="6526.A0A2C9KFA3"/>
<dbReference type="InterPro" id="IPR027417">
    <property type="entry name" value="P-loop_NTPase"/>
</dbReference>
<evidence type="ECO:0000313" key="7">
    <source>
        <dbReference type="Proteomes" id="UP000076420"/>
    </source>
</evidence>
<dbReference type="EnsemblMetazoa" id="BGLB018659-RA">
    <property type="protein sequence ID" value="BGLB018659-PA"/>
    <property type="gene ID" value="BGLB018659"/>
</dbReference>
<proteinExistence type="inferred from homology"/>
<evidence type="ECO:0000256" key="3">
    <source>
        <dbReference type="ARBA" id="ARBA00025768"/>
    </source>
</evidence>
<reference evidence="6" key="3">
    <citation type="submission" date="2020-05" db="UniProtKB">
        <authorList>
            <consortium name="EnsemblMetazoa"/>
        </authorList>
    </citation>
    <scope>IDENTIFICATION</scope>
    <source>
        <strain evidence="6">BB02</strain>
    </source>
</reference>
<dbReference type="OrthoDB" id="9972657at2759"/>
<protein>
    <recommendedName>
        <fullName evidence="4">Protein KTI12 homolog</fullName>
    </recommendedName>
</protein>
<dbReference type="Pfam" id="PF08433">
    <property type="entry name" value="KTI12"/>
    <property type="match status" value="1"/>
</dbReference>
<evidence type="ECO:0000313" key="6">
    <source>
        <dbReference type="EnsemblMetazoa" id="BGLB018659-PD"/>
    </source>
</evidence>
<dbReference type="FunFam" id="3.40.50.300:FF:000827">
    <property type="entry name" value="KTI12 chromatin-associated homolog"/>
    <property type="match status" value="1"/>
</dbReference>
<dbReference type="RefSeq" id="XP_013075542.2">
    <property type="nucleotide sequence ID" value="XM_013220088.2"/>
</dbReference>
<dbReference type="EnsemblMetazoa" id="BGLB018659-RB">
    <property type="protein sequence ID" value="BGLB018659-PB"/>
    <property type="gene ID" value="BGLB018659"/>
</dbReference>
<accession>A0A2C9KFA3</accession>
<evidence type="ECO:0000256" key="2">
    <source>
        <dbReference type="ARBA" id="ARBA00022840"/>
    </source>
</evidence>
<dbReference type="GO" id="GO:0006400">
    <property type="term" value="P:tRNA modification"/>
    <property type="evidence" value="ECO:0007669"/>
    <property type="project" value="UniProtKB-ARBA"/>
</dbReference>
<dbReference type="GO" id="GO:0006357">
    <property type="term" value="P:regulation of transcription by RNA polymerase II"/>
    <property type="evidence" value="ECO:0007669"/>
    <property type="project" value="UniProtKB-ARBA"/>
</dbReference>
<organism evidence="6 7">
    <name type="scientific">Biomphalaria glabrata</name>
    <name type="common">Bloodfluke planorb</name>
    <name type="synonym">Freshwater snail</name>
    <dbReference type="NCBI Taxonomy" id="6526"/>
    <lineage>
        <taxon>Eukaryota</taxon>
        <taxon>Metazoa</taxon>
        <taxon>Spiralia</taxon>
        <taxon>Lophotrochozoa</taxon>
        <taxon>Mollusca</taxon>
        <taxon>Gastropoda</taxon>
        <taxon>Heterobranchia</taxon>
        <taxon>Euthyneura</taxon>
        <taxon>Panpulmonata</taxon>
        <taxon>Hygrophila</taxon>
        <taxon>Lymnaeoidea</taxon>
        <taxon>Planorbidae</taxon>
        <taxon>Biomphalaria</taxon>
    </lineage>
</organism>
<dbReference type="RefSeq" id="XP_013075543.2">
    <property type="nucleotide sequence ID" value="XM_013220089.2"/>
</dbReference>
<dbReference type="RefSeq" id="XP_013075547.2">
    <property type="nucleotide sequence ID" value="XM_013220093.2"/>
</dbReference>
<dbReference type="VEuPathDB" id="VectorBase:BGLAX_028345"/>
<dbReference type="SUPFAM" id="SSF52540">
    <property type="entry name" value="P-loop containing nucleoside triphosphate hydrolases"/>
    <property type="match status" value="1"/>
</dbReference>
<keyword evidence="2" id="KW-0067">ATP-binding</keyword>
<dbReference type="EnsemblMetazoa" id="BGLB018659-RC">
    <property type="protein sequence ID" value="BGLB018659-PC"/>
    <property type="gene ID" value="BGLB018659"/>
</dbReference>
<dbReference type="Gene3D" id="3.40.50.300">
    <property type="entry name" value="P-loop containing nucleotide triphosphate hydrolases"/>
    <property type="match status" value="1"/>
</dbReference>
<dbReference type="AlphaFoldDB" id="A0A2C9KFA3"/>
<comment type="similarity">
    <text evidence="3">Belongs to the KTI12 family.</text>
</comment>
<sequence length="277" mass="31970">MPLVVMCGFPASGKTTRCREIYDYLSAQYPSKQVHIVSDEQECVSKKDMYTNSHKEREMRGNLKSSVQRLLGKEDIVILDSLNYIKGFRYELYCVSKSSRTTHCVVYCITDAETSKLWNSLRAEGERYPEEVIDELIMRFEFPSSGNRWDKPLFSVIKDGSLDIATICTTLFEQKAVIPNQSTQTQPLSSTNFLYEMDQITQDIITTLATAQKSLCPGDKIKIKDSREDITFTRPFSMAELQRHRRQFISYTKMHPVEDTSKLSNLFVQYLNKSLQN</sequence>
<gene>
    <name evidence="6" type="primary">106061873</name>
</gene>
<dbReference type="PANTHER" id="PTHR12435">
    <property type="match status" value="1"/>
</dbReference>
<reference evidence="5" key="2">
    <citation type="submission" date="2013-03" db="EMBL/GenBank/DDBJ databases">
        <title>Sequence assembly of the Biomphalaria glabrata genome version 4.3.</title>
        <authorList>
            <person name="Warren W."/>
            <person name="Wilson R.K."/>
            <person name="Hillier L.W."/>
            <person name="Minx P."/>
        </authorList>
    </citation>
    <scope>NUCLEOTIDE SEQUENCE</scope>
    <source>
        <strain evidence="5">BB02</strain>
    </source>
</reference>
<dbReference type="RefSeq" id="XP_013075545.2">
    <property type="nucleotide sequence ID" value="XM_013220091.2"/>
</dbReference>
<evidence type="ECO:0000313" key="5">
    <source>
        <dbReference type="EnsemblMetazoa" id="BGLB018659-PB"/>
    </source>
</evidence>
<keyword evidence="1" id="KW-0547">Nucleotide-binding</keyword>
<dbReference type="VEuPathDB" id="VectorBase:BGLB018659"/>
<dbReference type="RefSeq" id="XP_013075546.2">
    <property type="nucleotide sequence ID" value="XM_013220092.2"/>
</dbReference>
<reference evidence="5" key="1">
    <citation type="journal article" date="2004" name="J. Parasitol.">
        <title>The mitochondrial genome of Biomphalaria glabrata (Gastropoda: Basommatophora), intermediate host of Schistosoma mansoni.</title>
        <authorList>
            <person name="DeJong R.J."/>
            <person name="Emery A.M."/>
            <person name="Adema C.M."/>
        </authorList>
    </citation>
    <scope>NUCLEOTIDE SEQUENCE</scope>
    <source>
        <strain evidence="5">BB02</strain>
    </source>
</reference>
<dbReference type="InterPro" id="IPR013641">
    <property type="entry name" value="KTI12/PSTK"/>
</dbReference>
<dbReference type="Proteomes" id="UP000076420">
    <property type="component" value="Unassembled WGS sequence"/>
</dbReference>
<evidence type="ECO:0000256" key="1">
    <source>
        <dbReference type="ARBA" id="ARBA00022741"/>
    </source>
</evidence>
<dbReference type="GO" id="GO:0005524">
    <property type="term" value="F:ATP binding"/>
    <property type="evidence" value="ECO:0007669"/>
    <property type="project" value="UniProtKB-KW"/>
</dbReference>
<dbReference type="EnsemblMetazoa" id="BGLB018659-RE">
    <property type="protein sequence ID" value="BGLB018659-PE"/>
    <property type="gene ID" value="BGLB018659"/>
</dbReference>
<name>A0A2C9KFA3_BIOGL</name>